<gene>
    <name evidence="2" type="ORF">HND93_06530</name>
</gene>
<accession>A0ABX2T4Y6</accession>
<keyword evidence="3" id="KW-1185">Reference proteome</keyword>
<dbReference type="InterPro" id="IPR014973">
    <property type="entry name" value="DUF1835"/>
</dbReference>
<dbReference type="EMBL" id="JABFDB010000002">
    <property type="protein sequence ID" value="NYZ19361.1"/>
    <property type="molecule type" value="Genomic_DNA"/>
</dbReference>
<reference evidence="2 3" key="1">
    <citation type="submission" date="2020-05" db="EMBL/GenBank/DDBJ databases">
        <title>Azospirillum oleiclasticum sp. nov, a nitrogen-fixing and heavy crude oil-emulsifying bacterium isolated from the crude oil of Yumen Oilfield.</title>
        <authorList>
            <person name="Wu D."/>
            <person name="Cai M."/>
            <person name="Zhang X."/>
        </authorList>
    </citation>
    <scope>NUCLEOTIDE SEQUENCE [LARGE SCALE GENOMIC DNA]</scope>
    <source>
        <strain evidence="2 3">ROY-1-1-2</strain>
    </source>
</reference>
<evidence type="ECO:0000313" key="3">
    <source>
        <dbReference type="Proteomes" id="UP000584642"/>
    </source>
</evidence>
<proteinExistence type="predicted"/>
<organism evidence="2 3">
    <name type="scientific">Azospirillum oleiclasticum</name>
    <dbReference type="NCBI Taxonomy" id="2735135"/>
    <lineage>
        <taxon>Bacteria</taxon>
        <taxon>Pseudomonadati</taxon>
        <taxon>Pseudomonadota</taxon>
        <taxon>Alphaproteobacteria</taxon>
        <taxon>Rhodospirillales</taxon>
        <taxon>Azospirillaceae</taxon>
        <taxon>Azospirillum</taxon>
    </lineage>
</organism>
<feature type="domain" description="DUF1835" evidence="1">
    <location>
        <begin position="103"/>
        <end position="208"/>
    </location>
</feature>
<evidence type="ECO:0000259" key="1">
    <source>
        <dbReference type="Pfam" id="PF08874"/>
    </source>
</evidence>
<comment type="caution">
    <text evidence="2">The sequence shown here is derived from an EMBL/GenBank/DDBJ whole genome shotgun (WGS) entry which is preliminary data.</text>
</comment>
<dbReference type="RefSeq" id="WP_180281109.1">
    <property type="nucleotide sequence ID" value="NZ_JABFDB010000002.1"/>
</dbReference>
<evidence type="ECO:0000313" key="2">
    <source>
        <dbReference type="EMBL" id="NYZ19361.1"/>
    </source>
</evidence>
<dbReference type="Proteomes" id="UP000584642">
    <property type="component" value="Unassembled WGS sequence"/>
</dbReference>
<sequence length="427" mass="46223">MTDPTAGRPRVPFRLDLDQQKTRAKELLKALRAGDPAAAARLGDHHPKRPAPAAAVLADAQLVIARELGVPSWPRLRAHVDAMRAARAAIGGPAPDAETPTLHIRCGSDIHDELRDGGFTGDFLEVSDPICMGPVPEQGDLIATRARFLADSFGATAGQDMAAMTARLTGERDGLANAAGRYRRVVLWMEHDSYDQLILARCLAAFAEGRVPAVLELVSADHFPGSERFIGLGQLPPEALRLLWGRRRRLGAGELAGGRAVWAALRRDDPRGLADLAATGVPGLPHMAGALGRHLAELPGVADGLSLTERLTLALLMDGEERAGRLYARLMREREPLPWLGDLMYWTILEALGGGREPLYRIAEQAPESEPSWRHRLAITDAGRAVLAGRLDRMALDPPERWVGGVRIAPGGPVWRWDGEAGRPVLR</sequence>
<protein>
    <submittedName>
        <fullName evidence="2">DUF1835 domain-containing protein</fullName>
    </submittedName>
</protein>
<name>A0ABX2T4Y6_9PROT</name>
<dbReference type="Pfam" id="PF08874">
    <property type="entry name" value="DUF1835"/>
    <property type="match status" value="1"/>
</dbReference>